<feature type="compositionally biased region" description="Polar residues" evidence="1">
    <location>
        <begin position="92"/>
        <end position="107"/>
    </location>
</feature>
<keyword evidence="2" id="KW-1133">Transmembrane helix</keyword>
<keyword evidence="4" id="KW-1185">Reference proteome</keyword>
<feature type="region of interest" description="Disordered" evidence="1">
    <location>
        <begin position="159"/>
        <end position="185"/>
    </location>
</feature>
<sequence length="185" mass="20621">MSEPSNNDTQQLDEVSLLSDTSIAIICVCVAIGIGLIIGTIFLIRRRRERNNHGFVTFDDESKPVEPLPPPETHDLVFSSILAHTPRPPPGVSSNNSSRIDGNNSISNMRDSMLLQDGYSYSKLYLNNNSRNNNQQHDQEVDDPKLLLSLARQRESWAGYYSRPNTPQPTAGGDRMSSGSSYQVW</sequence>
<feature type="region of interest" description="Disordered" evidence="1">
    <location>
        <begin position="82"/>
        <end position="107"/>
    </location>
</feature>
<feature type="transmembrane region" description="Helical" evidence="2">
    <location>
        <begin position="23"/>
        <end position="44"/>
    </location>
</feature>
<name>A0AAD7V8E6_9FUNG</name>
<evidence type="ECO:0000313" key="3">
    <source>
        <dbReference type="EMBL" id="KAJ8660195.1"/>
    </source>
</evidence>
<accession>A0AAD7V8E6</accession>
<comment type="caution">
    <text evidence="3">The sequence shown here is derived from an EMBL/GenBank/DDBJ whole genome shotgun (WGS) entry which is preliminary data.</text>
</comment>
<dbReference type="GeneID" id="83211467"/>
<keyword evidence="2" id="KW-0472">Membrane</keyword>
<dbReference type="EMBL" id="JARTCD010000014">
    <property type="protein sequence ID" value="KAJ8660195.1"/>
    <property type="molecule type" value="Genomic_DNA"/>
</dbReference>
<evidence type="ECO:0000313" key="4">
    <source>
        <dbReference type="Proteomes" id="UP001234581"/>
    </source>
</evidence>
<organism evidence="3 4">
    <name type="scientific">Lichtheimia ornata</name>
    <dbReference type="NCBI Taxonomy" id="688661"/>
    <lineage>
        <taxon>Eukaryota</taxon>
        <taxon>Fungi</taxon>
        <taxon>Fungi incertae sedis</taxon>
        <taxon>Mucoromycota</taxon>
        <taxon>Mucoromycotina</taxon>
        <taxon>Mucoromycetes</taxon>
        <taxon>Mucorales</taxon>
        <taxon>Lichtheimiaceae</taxon>
        <taxon>Lichtheimia</taxon>
    </lineage>
</organism>
<evidence type="ECO:0000256" key="2">
    <source>
        <dbReference type="SAM" id="Phobius"/>
    </source>
</evidence>
<dbReference type="RefSeq" id="XP_058345108.1">
    <property type="nucleotide sequence ID" value="XM_058484120.1"/>
</dbReference>
<proteinExistence type="predicted"/>
<keyword evidence="2" id="KW-0812">Transmembrane</keyword>
<evidence type="ECO:0000256" key="1">
    <source>
        <dbReference type="SAM" id="MobiDB-lite"/>
    </source>
</evidence>
<dbReference type="Proteomes" id="UP001234581">
    <property type="component" value="Unassembled WGS sequence"/>
</dbReference>
<dbReference type="AlphaFoldDB" id="A0AAD7V8E6"/>
<gene>
    <name evidence="3" type="ORF">O0I10_004054</name>
</gene>
<reference evidence="3 4" key="1">
    <citation type="submission" date="2023-03" db="EMBL/GenBank/DDBJ databases">
        <title>Genome sequence of Lichtheimia ornata CBS 291.66.</title>
        <authorList>
            <person name="Mohabir J.T."/>
            <person name="Shea T.P."/>
            <person name="Kurbessoian T."/>
            <person name="Berby B."/>
            <person name="Fontaine J."/>
            <person name="Livny J."/>
            <person name="Gnirke A."/>
            <person name="Stajich J.E."/>
            <person name="Cuomo C.A."/>
        </authorList>
    </citation>
    <scope>NUCLEOTIDE SEQUENCE [LARGE SCALE GENOMIC DNA]</scope>
    <source>
        <strain evidence="3">CBS 291.66</strain>
    </source>
</reference>
<protein>
    <submittedName>
        <fullName evidence="3">Uncharacterized protein</fullName>
    </submittedName>
</protein>